<comment type="caution">
    <text evidence="2">The sequence shown here is derived from an EMBL/GenBank/DDBJ whole genome shotgun (WGS) entry which is preliminary data.</text>
</comment>
<feature type="compositionally biased region" description="Low complexity" evidence="1">
    <location>
        <begin position="158"/>
        <end position="170"/>
    </location>
</feature>
<dbReference type="Proteomes" id="UP001565927">
    <property type="component" value="Unassembled WGS sequence"/>
</dbReference>
<feature type="region of interest" description="Disordered" evidence="1">
    <location>
        <begin position="136"/>
        <end position="181"/>
    </location>
</feature>
<accession>A0ABV4GZ98</accession>
<dbReference type="EMBL" id="JBGFTU010000003">
    <property type="protein sequence ID" value="MEZ0163927.1"/>
    <property type="molecule type" value="Genomic_DNA"/>
</dbReference>
<evidence type="ECO:0000313" key="3">
    <source>
        <dbReference type="Proteomes" id="UP001565927"/>
    </source>
</evidence>
<evidence type="ECO:0008006" key="4">
    <source>
        <dbReference type="Google" id="ProtNLM"/>
    </source>
</evidence>
<reference evidence="2 3" key="1">
    <citation type="submission" date="2024-07" db="EMBL/GenBank/DDBJ databases">
        <authorList>
            <person name="Thanompreechachai J."/>
            <person name="Duangmal K."/>
        </authorList>
    </citation>
    <scope>NUCLEOTIDE SEQUENCE [LARGE SCALE GENOMIC DNA]</scope>
    <source>
        <strain evidence="2 3">LSe6-4</strain>
    </source>
</reference>
<sequence>MEVHEKLGELAALVSGARGVPLSSSVVVDREQLLALVADVRRLLPAEVQQAGDVLAQRDEVLEAARLEADELVAQARERAEELVDAQAVTRASRERADHIVQTAREEAKRLRVDADAWVDRKLSDFEDELDRLKQQAARGRDRLKVRETGAEPQAQPGSSGSSGESGESGDAAPATGGKDS</sequence>
<organism evidence="2 3">
    <name type="scientific">Kineococcus halophytocola</name>
    <dbReference type="NCBI Taxonomy" id="3234027"/>
    <lineage>
        <taxon>Bacteria</taxon>
        <taxon>Bacillati</taxon>
        <taxon>Actinomycetota</taxon>
        <taxon>Actinomycetes</taxon>
        <taxon>Kineosporiales</taxon>
        <taxon>Kineosporiaceae</taxon>
        <taxon>Kineococcus</taxon>
    </lineage>
</organism>
<proteinExistence type="predicted"/>
<keyword evidence="3" id="KW-1185">Reference proteome</keyword>
<evidence type="ECO:0000313" key="2">
    <source>
        <dbReference type="EMBL" id="MEZ0163927.1"/>
    </source>
</evidence>
<name>A0ABV4GZ98_9ACTN</name>
<dbReference type="RefSeq" id="WP_370440163.1">
    <property type="nucleotide sequence ID" value="NZ_JBGFTU010000003.1"/>
</dbReference>
<gene>
    <name evidence="2" type="ORF">AB2L27_03990</name>
</gene>
<feature type="compositionally biased region" description="Basic and acidic residues" evidence="1">
    <location>
        <begin position="136"/>
        <end position="150"/>
    </location>
</feature>
<protein>
    <recommendedName>
        <fullName evidence="4">ATPase</fullName>
    </recommendedName>
</protein>
<evidence type="ECO:0000256" key="1">
    <source>
        <dbReference type="SAM" id="MobiDB-lite"/>
    </source>
</evidence>